<reference evidence="2" key="1">
    <citation type="journal article" date="2019" name="Int. J. Syst. Evol. Microbiol.">
        <title>The Global Catalogue of Microorganisms (GCM) 10K type strain sequencing project: providing services to taxonomists for standard genome sequencing and annotation.</title>
        <authorList>
            <consortium name="The Broad Institute Genomics Platform"/>
            <consortium name="The Broad Institute Genome Sequencing Center for Infectious Disease"/>
            <person name="Wu L."/>
            <person name="Ma J."/>
        </authorList>
    </citation>
    <scope>NUCLEOTIDE SEQUENCE [LARGE SCALE GENOMIC DNA]</scope>
    <source>
        <strain evidence="2">JCM 17442</strain>
    </source>
</reference>
<keyword evidence="2" id="KW-1185">Reference proteome</keyword>
<dbReference type="Proteomes" id="UP001501594">
    <property type="component" value="Unassembled WGS sequence"/>
</dbReference>
<comment type="caution">
    <text evidence="1">The sequence shown here is derived from an EMBL/GenBank/DDBJ whole genome shotgun (WGS) entry which is preliminary data.</text>
</comment>
<name>A0ABP8E285_9MICO</name>
<evidence type="ECO:0000313" key="1">
    <source>
        <dbReference type="EMBL" id="GAA4266124.1"/>
    </source>
</evidence>
<evidence type="ECO:0008006" key="3">
    <source>
        <dbReference type="Google" id="ProtNLM"/>
    </source>
</evidence>
<protein>
    <recommendedName>
        <fullName evidence="3">Golgi phosphoprotein 3 GPP34</fullName>
    </recommendedName>
</protein>
<accession>A0ABP8E285</accession>
<dbReference type="RefSeq" id="WP_344795069.1">
    <property type="nucleotide sequence ID" value="NZ_BAABAU010000001.1"/>
</dbReference>
<sequence>MIAGSSTHHRPTLLVDPIDHLLVDLATGRHLTGDTVHADELAGEHDLDSTQADDVLQAAWCLGLVSRPSARSAVITWTPEVSQVQLHRLARAMVAAVGTVTTRDPYGVAVIDGEEARLGAAELFELETPCDVDLFLELARALLSRRSIAVVDELVSPLSILFSRVALEVHGVRLAATDAVRAEIVRGLVLSLMDGRVDDFRDLVADYVVAMSID</sequence>
<dbReference type="EMBL" id="BAABAU010000001">
    <property type="protein sequence ID" value="GAA4266124.1"/>
    <property type="molecule type" value="Genomic_DNA"/>
</dbReference>
<evidence type="ECO:0000313" key="2">
    <source>
        <dbReference type="Proteomes" id="UP001501594"/>
    </source>
</evidence>
<proteinExistence type="predicted"/>
<gene>
    <name evidence="1" type="ORF">GCM10022256_17360</name>
</gene>
<organism evidence="1 2">
    <name type="scientific">Frondihabitans peucedani</name>
    <dbReference type="NCBI Taxonomy" id="598626"/>
    <lineage>
        <taxon>Bacteria</taxon>
        <taxon>Bacillati</taxon>
        <taxon>Actinomycetota</taxon>
        <taxon>Actinomycetes</taxon>
        <taxon>Micrococcales</taxon>
        <taxon>Microbacteriaceae</taxon>
        <taxon>Frondihabitans</taxon>
    </lineage>
</organism>